<dbReference type="KEGG" id="clg:Calag_0457"/>
<dbReference type="eggNOG" id="arCOG04324">
    <property type="taxonomic scope" value="Archaea"/>
</dbReference>
<evidence type="ECO:0000313" key="1">
    <source>
        <dbReference type="EMBL" id="AFZ70224.1"/>
    </source>
</evidence>
<gene>
    <name evidence="1" type="ordered locus">Calag_0457</name>
</gene>
<dbReference type="HOGENOM" id="CLU_156326_0_0_2"/>
<organism evidence="1 2">
    <name type="scientific">Caldisphaera lagunensis (strain DSM 15908 / JCM 11604 / ANMR 0165 / IC-154)</name>
    <dbReference type="NCBI Taxonomy" id="1056495"/>
    <lineage>
        <taxon>Archaea</taxon>
        <taxon>Thermoproteota</taxon>
        <taxon>Thermoprotei</taxon>
        <taxon>Acidilobales</taxon>
        <taxon>Caldisphaeraceae</taxon>
        <taxon>Caldisphaera</taxon>
    </lineage>
</organism>
<evidence type="ECO:0000313" key="2">
    <source>
        <dbReference type="Proteomes" id="UP000010469"/>
    </source>
</evidence>
<name>L0A9X6_CALLD</name>
<dbReference type="Proteomes" id="UP000010469">
    <property type="component" value="Chromosome"/>
</dbReference>
<dbReference type="InParanoid" id="L0A9X6"/>
<reference evidence="2" key="1">
    <citation type="submission" date="2012-03" db="EMBL/GenBank/DDBJ databases">
        <title>Complete genome of Caldisphaera lagunensis DSM 15908.</title>
        <authorList>
            <person name="Lucas S."/>
            <person name="Copeland A."/>
            <person name="Lapidus A."/>
            <person name="Glavina del Rio T."/>
            <person name="Dalin E."/>
            <person name="Tice H."/>
            <person name="Bruce D."/>
            <person name="Goodwin L."/>
            <person name="Pitluck S."/>
            <person name="Peters L."/>
            <person name="Mikhailova N."/>
            <person name="Teshima H."/>
            <person name="Kyrpides N."/>
            <person name="Mavromatis K."/>
            <person name="Ivanova N."/>
            <person name="Brettin T."/>
            <person name="Detter J.C."/>
            <person name="Han C."/>
            <person name="Larimer F."/>
            <person name="Land M."/>
            <person name="Hauser L."/>
            <person name="Markowitz V."/>
            <person name="Cheng J.-F."/>
            <person name="Hugenholtz P."/>
            <person name="Woyke T."/>
            <person name="Wu D."/>
            <person name="Spring S."/>
            <person name="Schroeder M."/>
            <person name="Brambilla E."/>
            <person name="Klenk H.-P."/>
            <person name="Eisen J.A."/>
        </authorList>
    </citation>
    <scope>NUCLEOTIDE SEQUENCE [LARGE SCALE GENOMIC DNA]</scope>
    <source>
        <strain evidence="2">DSM 15908 / JCM 11604 / IC-154</strain>
    </source>
</reference>
<dbReference type="STRING" id="1056495.Calag_0457"/>
<proteinExistence type="predicted"/>
<dbReference type="EMBL" id="CP003378">
    <property type="protein sequence ID" value="AFZ70224.1"/>
    <property type="molecule type" value="Genomic_DNA"/>
</dbReference>
<dbReference type="AlphaFoldDB" id="L0A9X6"/>
<protein>
    <submittedName>
        <fullName evidence="1">Uncharacterized protein</fullName>
    </submittedName>
</protein>
<accession>L0A9X6</accession>
<sequence length="134" mass="14822">MTLLFDIIFADINILNLTTIVIPVKIMSEEKPVVVKEFKGEAKIGRVFKNFATLTLKPEDLSSPVTFQMAISRLYESLMKVFESGGPETTYIAEVKITDDTGNQVSIAIDLGNSIPPFSSEKVKADVKVTLHED</sequence>
<keyword evidence="2" id="KW-1185">Reference proteome</keyword>